<feature type="region of interest" description="Disordered" evidence="10">
    <location>
        <begin position="1"/>
        <end position="26"/>
    </location>
</feature>
<accession>A0AAE0N7E1</accession>
<keyword evidence="8" id="KW-0325">Glycoprotein</keyword>
<proteinExistence type="inferred from homology"/>
<dbReference type="PANTHER" id="PTHR33365:SF11">
    <property type="entry name" value="TAT PATHWAY SIGNAL SEQUENCE"/>
    <property type="match status" value="1"/>
</dbReference>
<comment type="similarity">
    <text evidence="9">Belongs to the ustYa family.</text>
</comment>
<keyword evidence="5" id="KW-0560">Oxidoreductase</keyword>
<evidence type="ECO:0000256" key="8">
    <source>
        <dbReference type="ARBA" id="ARBA00023180"/>
    </source>
</evidence>
<dbReference type="EMBL" id="JAULSN010000004">
    <property type="protein sequence ID" value="KAK3373005.1"/>
    <property type="molecule type" value="Genomic_DNA"/>
</dbReference>
<reference evidence="11" key="2">
    <citation type="submission" date="2023-06" db="EMBL/GenBank/DDBJ databases">
        <authorList>
            <consortium name="Lawrence Berkeley National Laboratory"/>
            <person name="Haridas S."/>
            <person name="Hensen N."/>
            <person name="Bonometti L."/>
            <person name="Westerberg I."/>
            <person name="Brannstrom I.O."/>
            <person name="Guillou S."/>
            <person name="Cros-Aarteil S."/>
            <person name="Calhoun S."/>
            <person name="Kuo A."/>
            <person name="Mondo S."/>
            <person name="Pangilinan J."/>
            <person name="Riley R."/>
            <person name="Labutti K."/>
            <person name="Andreopoulos B."/>
            <person name="Lipzen A."/>
            <person name="Chen C."/>
            <person name="Yanf M."/>
            <person name="Daum C."/>
            <person name="Ng V."/>
            <person name="Clum A."/>
            <person name="Steindorff A."/>
            <person name="Ohm R."/>
            <person name="Martin F."/>
            <person name="Silar P."/>
            <person name="Natvig D."/>
            <person name="Lalanne C."/>
            <person name="Gautier V."/>
            <person name="Ament-Velasquez S.L."/>
            <person name="Kruys A."/>
            <person name="Hutchinson M.I."/>
            <person name="Powell A.J."/>
            <person name="Barry K."/>
            <person name="Miller A.N."/>
            <person name="Grigoriev I.V."/>
            <person name="Debuchy R."/>
            <person name="Gladieux P."/>
            <person name="Thoren M.H."/>
            <person name="Johannesson H."/>
        </authorList>
    </citation>
    <scope>NUCLEOTIDE SEQUENCE</scope>
    <source>
        <strain evidence="11">CBS 958.72</strain>
    </source>
</reference>
<dbReference type="InterPro" id="IPR021765">
    <property type="entry name" value="UstYa-like"/>
</dbReference>
<comment type="pathway">
    <text evidence="2">Mycotoxin biosynthesis.</text>
</comment>
<dbReference type="AlphaFoldDB" id="A0AAE0N7E1"/>
<name>A0AAE0N7E1_9PEZI</name>
<evidence type="ECO:0008006" key="13">
    <source>
        <dbReference type="Google" id="ProtNLM"/>
    </source>
</evidence>
<reference evidence="11" key="1">
    <citation type="journal article" date="2023" name="Mol. Phylogenet. Evol.">
        <title>Genome-scale phylogeny and comparative genomics of the fungal order Sordariales.</title>
        <authorList>
            <person name="Hensen N."/>
            <person name="Bonometti L."/>
            <person name="Westerberg I."/>
            <person name="Brannstrom I.O."/>
            <person name="Guillou S."/>
            <person name="Cros-Aarteil S."/>
            <person name="Calhoun S."/>
            <person name="Haridas S."/>
            <person name="Kuo A."/>
            <person name="Mondo S."/>
            <person name="Pangilinan J."/>
            <person name="Riley R."/>
            <person name="LaButti K."/>
            <person name="Andreopoulos B."/>
            <person name="Lipzen A."/>
            <person name="Chen C."/>
            <person name="Yan M."/>
            <person name="Daum C."/>
            <person name="Ng V."/>
            <person name="Clum A."/>
            <person name="Steindorff A."/>
            <person name="Ohm R.A."/>
            <person name="Martin F."/>
            <person name="Silar P."/>
            <person name="Natvig D.O."/>
            <person name="Lalanne C."/>
            <person name="Gautier V."/>
            <person name="Ament-Velasquez S.L."/>
            <person name="Kruys A."/>
            <person name="Hutchinson M.I."/>
            <person name="Powell A.J."/>
            <person name="Barry K."/>
            <person name="Miller A.N."/>
            <person name="Grigoriev I.V."/>
            <person name="Debuchy R."/>
            <person name="Gladieux P."/>
            <person name="Hiltunen Thoren M."/>
            <person name="Johannesson H."/>
        </authorList>
    </citation>
    <scope>NUCLEOTIDE SEQUENCE</scope>
    <source>
        <strain evidence="11">CBS 958.72</strain>
    </source>
</reference>
<evidence type="ECO:0000313" key="12">
    <source>
        <dbReference type="Proteomes" id="UP001287356"/>
    </source>
</evidence>
<dbReference type="GO" id="GO:0016491">
    <property type="term" value="F:oxidoreductase activity"/>
    <property type="evidence" value="ECO:0007669"/>
    <property type="project" value="UniProtKB-KW"/>
</dbReference>
<gene>
    <name evidence="11" type="ORF">B0T24DRAFT_593249</name>
</gene>
<evidence type="ECO:0000256" key="1">
    <source>
        <dbReference type="ARBA" id="ARBA00004167"/>
    </source>
</evidence>
<dbReference type="Proteomes" id="UP001287356">
    <property type="component" value="Unassembled WGS sequence"/>
</dbReference>
<keyword evidence="3" id="KW-0812">Transmembrane</keyword>
<keyword evidence="6" id="KW-0843">Virulence</keyword>
<evidence type="ECO:0000256" key="10">
    <source>
        <dbReference type="SAM" id="MobiDB-lite"/>
    </source>
</evidence>
<comment type="subcellular location">
    <subcellularLocation>
        <location evidence="1">Membrane</location>
        <topology evidence="1">Single-pass membrane protein</topology>
    </subcellularLocation>
</comment>
<feature type="compositionally biased region" description="Basic and acidic residues" evidence="10">
    <location>
        <begin position="1"/>
        <end position="11"/>
    </location>
</feature>
<evidence type="ECO:0000256" key="7">
    <source>
        <dbReference type="ARBA" id="ARBA00023136"/>
    </source>
</evidence>
<keyword evidence="7" id="KW-0472">Membrane</keyword>
<evidence type="ECO:0000256" key="6">
    <source>
        <dbReference type="ARBA" id="ARBA00023026"/>
    </source>
</evidence>
<evidence type="ECO:0000256" key="3">
    <source>
        <dbReference type="ARBA" id="ARBA00022692"/>
    </source>
</evidence>
<comment type="caution">
    <text evidence="11">The sequence shown here is derived from an EMBL/GenBank/DDBJ whole genome shotgun (WGS) entry which is preliminary data.</text>
</comment>
<organism evidence="11 12">
    <name type="scientific">Lasiosphaeria ovina</name>
    <dbReference type="NCBI Taxonomy" id="92902"/>
    <lineage>
        <taxon>Eukaryota</taxon>
        <taxon>Fungi</taxon>
        <taxon>Dikarya</taxon>
        <taxon>Ascomycota</taxon>
        <taxon>Pezizomycotina</taxon>
        <taxon>Sordariomycetes</taxon>
        <taxon>Sordariomycetidae</taxon>
        <taxon>Sordariales</taxon>
        <taxon>Lasiosphaeriaceae</taxon>
        <taxon>Lasiosphaeria</taxon>
    </lineage>
</organism>
<evidence type="ECO:0000256" key="2">
    <source>
        <dbReference type="ARBA" id="ARBA00004685"/>
    </source>
</evidence>
<dbReference type="GO" id="GO:0016020">
    <property type="term" value="C:membrane"/>
    <property type="evidence" value="ECO:0007669"/>
    <property type="project" value="UniProtKB-SubCell"/>
</dbReference>
<evidence type="ECO:0000313" key="11">
    <source>
        <dbReference type="EMBL" id="KAK3373005.1"/>
    </source>
</evidence>
<evidence type="ECO:0000256" key="5">
    <source>
        <dbReference type="ARBA" id="ARBA00023002"/>
    </source>
</evidence>
<protein>
    <recommendedName>
        <fullName evidence="13">Oxidase ustYa</fullName>
    </recommendedName>
</protein>
<sequence>MVHAGEDRASERGGLLGDDDDNDKTAAWEKRPGRINARLEAWTPWLVPLVALLVGFVVAPRVPVVFAPNSTFADTTATDAETDAAWAGLIPGKFSGRGFVRLTDGERSGSGNLSDTKVVSVFHQLHCLNMLRRSLAASVANPLEFSYLVPQLAHHWGHCVDYLRQALTCAADVTLEALQTPTGSTATAGGGLAAVDGWGTTHLCRDYQGVMSWAAANRAIDDGGID</sequence>
<evidence type="ECO:0000256" key="9">
    <source>
        <dbReference type="ARBA" id="ARBA00035112"/>
    </source>
</evidence>
<evidence type="ECO:0000256" key="4">
    <source>
        <dbReference type="ARBA" id="ARBA00022989"/>
    </source>
</evidence>
<dbReference type="PANTHER" id="PTHR33365">
    <property type="entry name" value="YALI0B05434P"/>
    <property type="match status" value="1"/>
</dbReference>
<keyword evidence="4" id="KW-1133">Transmembrane helix</keyword>
<dbReference type="Pfam" id="PF11807">
    <property type="entry name" value="UstYa"/>
    <property type="match status" value="1"/>
</dbReference>
<keyword evidence="12" id="KW-1185">Reference proteome</keyword>
<dbReference type="GO" id="GO:0043386">
    <property type="term" value="P:mycotoxin biosynthetic process"/>
    <property type="evidence" value="ECO:0007669"/>
    <property type="project" value="InterPro"/>
</dbReference>